<dbReference type="GO" id="GO:0006364">
    <property type="term" value="P:rRNA processing"/>
    <property type="evidence" value="ECO:0007669"/>
    <property type="project" value="TreeGrafter"/>
</dbReference>
<feature type="coiled-coil region" evidence="2">
    <location>
        <begin position="325"/>
        <end position="352"/>
    </location>
</feature>
<feature type="compositionally biased region" description="Basic residues" evidence="3">
    <location>
        <begin position="1"/>
        <end position="10"/>
    </location>
</feature>
<evidence type="ECO:0000256" key="1">
    <source>
        <dbReference type="ARBA" id="ARBA00006110"/>
    </source>
</evidence>
<evidence type="ECO:0000259" key="4">
    <source>
        <dbReference type="SMART" id="SM00360"/>
    </source>
</evidence>
<dbReference type="GO" id="GO:0034456">
    <property type="term" value="C:UTP-C complex"/>
    <property type="evidence" value="ECO:0007669"/>
    <property type="project" value="TreeGrafter"/>
</dbReference>
<dbReference type="SUPFAM" id="SSF54928">
    <property type="entry name" value="RNA-binding domain, RBD"/>
    <property type="match status" value="1"/>
</dbReference>
<dbReference type="SMART" id="SM00360">
    <property type="entry name" value="RRM"/>
    <property type="match status" value="1"/>
</dbReference>
<feature type="region of interest" description="Disordered" evidence="3">
    <location>
        <begin position="68"/>
        <end position="93"/>
    </location>
</feature>
<organism evidence="5 6">
    <name type="scientific">Paraglomus occultum</name>
    <dbReference type="NCBI Taxonomy" id="144539"/>
    <lineage>
        <taxon>Eukaryota</taxon>
        <taxon>Fungi</taxon>
        <taxon>Fungi incertae sedis</taxon>
        <taxon>Mucoromycota</taxon>
        <taxon>Glomeromycotina</taxon>
        <taxon>Glomeromycetes</taxon>
        <taxon>Paraglomerales</taxon>
        <taxon>Paraglomeraceae</taxon>
        <taxon>Paraglomus</taxon>
    </lineage>
</organism>
<feature type="compositionally biased region" description="Basic and acidic residues" evidence="3">
    <location>
        <begin position="163"/>
        <end position="181"/>
    </location>
</feature>
<dbReference type="PANTHER" id="PTHR13191:SF0">
    <property type="entry name" value="RIBOSOMAL RNA-PROCESSING PROTEIN 7 HOMOLOG A-RELATED"/>
    <property type="match status" value="1"/>
</dbReference>
<dbReference type="Gene3D" id="3.30.70.330">
    <property type="match status" value="1"/>
</dbReference>
<evidence type="ECO:0000313" key="5">
    <source>
        <dbReference type="EMBL" id="CAG8487055.1"/>
    </source>
</evidence>
<dbReference type="InterPro" id="IPR024326">
    <property type="entry name" value="RRP7_C"/>
</dbReference>
<protein>
    <submittedName>
        <fullName evidence="5">1643_t:CDS:1</fullName>
    </submittedName>
</protein>
<comment type="similarity">
    <text evidence="1">Belongs to the RRP7 family.</text>
</comment>
<feature type="region of interest" description="Disordered" evidence="3">
    <location>
        <begin position="1"/>
        <end position="23"/>
    </location>
</feature>
<proteinExistence type="inferred from homology"/>
<feature type="region of interest" description="Disordered" evidence="3">
    <location>
        <begin position="133"/>
        <end position="182"/>
    </location>
</feature>
<reference evidence="5" key="1">
    <citation type="submission" date="2021-06" db="EMBL/GenBank/DDBJ databases">
        <authorList>
            <person name="Kallberg Y."/>
            <person name="Tangrot J."/>
            <person name="Rosling A."/>
        </authorList>
    </citation>
    <scope>NUCLEOTIDE SEQUENCE</scope>
    <source>
        <strain evidence="5">IA702</strain>
    </source>
</reference>
<dbReference type="InterPro" id="IPR040447">
    <property type="entry name" value="RRM_Rrp7"/>
</dbReference>
<dbReference type="AlphaFoldDB" id="A0A9N8WJX7"/>
<feature type="compositionally biased region" description="Polar residues" evidence="3">
    <location>
        <begin position="75"/>
        <end position="86"/>
    </location>
</feature>
<name>A0A9N8WJX7_9GLOM</name>
<dbReference type="GO" id="GO:0000028">
    <property type="term" value="P:ribosomal small subunit assembly"/>
    <property type="evidence" value="ECO:0007669"/>
    <property type="project" value="TreeGrafter"/>
</dbReference>
<dbReference type="InterPro" id="IPR040446">
    <property type="entry name" value="RRP7"/>
</dbReference>
<feature type="compositionally biased region" description="Polar residues" evidence="3">
    <location>
        <begin position="135"/>
        <end position="144"/>
    </location>
</feature>
<evidence type="ECO:0000256" key="2">
    <source>
        <dbReference type="SAM" id="Coils"/>
    </source>
</evidence>
<dbReference type="GO" id="GO:0003723">
    <property type="term" value="F:RNA binding"/>
    <property type="evidence" value="ECO:0007669"/>
    <property type="project" value="InterPro"/>
</dbReference>
<dbReference type="EMBL" id="CAJVPJ010000153">
    <property type="protein sequence ID" value="CAG8487055.1"/>
    <property type="molecule type" value="Genomic_DNA"/>
</dbReference>
<feature type="compositionally biased region" description="Low complexity" evidence="3">
    <location>
        <begin position="11"/>
        <end position="22"/>
    </location>
</feature>
<dbReference type="PANTHER" id="PTHR13191">
    <property type="entry name" value="RIBOSOMAL RNA PROCESSING PROTEIN 7-RELATED"/>
    <property type="match status" value="1"/>
</dbReference>
<keyword evidence="2" id="KW-0175">Coiled coil</keyword>
<dbReference type="InterPro" id="IPR000504">
    <property type="entry name" value="RRM_dom"/>
</dbReference>
<dbReference type="Gene3D" id="6.10.250.1770">
    <property type="match status" value="1"/>
</dbReference>
<dbReference type="InterPro" id="IPR012677">
    <property type="entry name" value="Nucleotide-bd_a/b_plait_sf"/>
</dbReference>
<dbReference type="GO" id="GO:0032545">
    <property type="term" value="C:CURI complex"/>
    <property type="evidence" value="ECO:0007669"/>
    <property type="project" value="TreeGrafter"/>
</dbReference>
<dbReference type="Pfam" id="PF12923">
    <property type="entry name" value="RRP7"/>
    <property type="match status" value="1"/>
</dbReference>
<sequence length="358" mass="41108">MAKSKKHKTKLSSSKAATATVKESPVLPQLPGTLFKILPITTYLKVATNKSSIETKDVTHFCFFKKHETRPRPGSTDNSIHNQNSDQKGETLPLDKTLFVTNLPVDATETHLEELFKECGAVDKVVFRTADENLSETNPVSNSNEDAKETTNATKKKKKRKQQEKNTNEPDSQNESHDRSSHLRVLLTPGSSAYIIFKDAEALEKALNMRSKKRIWATTEDSVPPLGLESYIKTEISLRSPLHLLQTQVDSFMSAFNESELARRRELEAKHNKPDEDGFILVTRYGKRNTNTDGNITVSAMREEEARELKPKKKELQDFYRFQLRETKRNKLIELRKKFEEDKKKIELLKATRRFRPY</sequence>
<dbReference type="Proteomes" id="UP000789572">
    <property type="component" value="Unassembled WGS sequence"/>
</dbReference>
<dbReference type="Pfam" id="PF17799">
    <property type="entry name" value="RRM_Rrp7"/>
    <property type="match status" value="1"/>
</dbReference>
<dbReference type="CDD" id="cd12951">
    <property type="entry name" value="RRP7_Rrp7A"/>
    <property type="match status" value="1"/>
</dbReference>
<dbReference type="OrthoDB" id="5390at2759"/>
<keyword evidence="6" id="KW-1185">Reference proteome</keyword>
<evidence type="ECO:0000313" key="6">
    <source>
        <dbReference type="Proteomes" id="UP000789572"/>
    </source>
</evidence>
<dbReference type="InterPro" id="IPR035979">
    <property type="entry name" value="RBD_domain_sf"/>
</dbReference>
<evidence type="ECO:0000256" key="3">
    <source>
        <dbReference type="SAM" id="MobiDB-lite"/>
    </source>
</evidence>
<comment type="caution">
    <text evidence="5">The sequence shown here is derived from an EMBL/GenBank/DDBJ whole genome shotgun (WGS) entry which is preliminary data.</text>
</comment>
<gene>
    <name evidence="5" type="ORF">POCULU_LOCUS1859</name>
</gene>
<accession>A0A9N8WJX7</accession>
<feature type="domain" description="RRM" evidence="4">
    <location>
        <begin position="97"/>
        <end position="219"/>
    </location>
</feature>